<gene>
    <name evidence="5" type="ORF">K2173_014947</name>
</gene>
<evidence type="ECO:0000259" key="4">
    <source>
        <dbReference type="SMART" id="SM00401"/>
    </source>
</evidence>
<evidence type="ECO:0000313" key="5">
    <source>
        <dbReference type="EMBL" id="KAJ8770337.1"/>
    </source>
</evidence>
<accession>A0AAV8TTP1</accession>
<organism evidence="5 6">
    <name type="scientific">Erythroxylum novogranatense</name>
    <dbReference type="NCBI Taxonomy" id="1862640"/>
    <lineage>
        <taxon>Eukaryota</taxon>
        <taxon>Viridiplantae</taxon>
        <taxon>Streptophyta</taxon>
        <taxon>Embryophyta</taxon>
        <taxon>Tracheophyta</taxon>
        <taxon>Spermatophyta</taxon>
        <taxon>Magnoliopsida</taxon>
        <taxon>eudicotyledons</taxon>
        <taxon>Gunneridae</taxon>
        <taxon>Pentapetalae</taxon>
        <taxon>rosids</taxon>
        <taxon>fabids</taxon>
        <taxon>Malpighiales</taxon>
        <taxon>Erythroxylaceae</taxon>
        <taxon>Erythroxylum</taxon>
    </lineage>
</organism>
<keyword evidence="2" id="KW-0238">DNA-binding</keyword>
<dbReference type="EMBL" id="JAIWQS010000003">
    <property type="protein sequence ID" value="KAJ8770337.1"/>
    <property type="molecule type" value="Genomic_DNA"/>
</dbReference>
<evidence type="ECO:0000313" key="6">
    <source>
        <dbReference type="Proteomes" id="UP001159364"/>
    </source>
</evidence>
<dbReference type="SUPFAM" id="SSF57716">
    <property type="entry name" value="Glucocorticoid receptor-like (DNA-binding domain)"/>
    <property type="match status" value="1"/>
</dbReference>
<feature type="domain" description="GATA-type" evidence="4">
    <location>
        <begin position="173"/>
        <end position="214"/>
    </location>
</feature>
<dbReference type="GO" id="GO:0043565">
    <property type="term" value="F:sequence-specific DNA binding"/>
    <property type="evidence" value="ECO:0007669"/>
    <property type="project" value="InterPro"/>
</dbReference>
<dbReference type="AlphaFoldDB" id="A0AAV8TTP1"/>
<sequence>MDSQGFNQTTIQLANASSPNGGNSIVDLTLKLGLPIGEDENNPQIGLMFHSISFNLHGSQGQIQNTYELANGGNGWRTRRQRGVVVYYQFIDDTKIGSIYEANSTQESASLNQNSMVANFHGRPSSSTPNSIADNLNLGLAPPVEAINNNHVHDQRAGETNLRSRASRRQSEPHIRCTNIHCNTNDTPTLCNACGIRYRKQEKRRLEQTVNEENNGANC</sequence>
<protein>
    <recommendedName>
        <fullName evidence="4">GATA-type domain-containing protein</fullName>
    </recommendedName>
</protein>
<name>A0AAV8TTP1_9ROSI</name>
<evidence type="ECO:0000256" key="2">
    <source>
        <dbReference type="ARBA" id="ARBA00023125"/>
    </source>
</evidence>
<evidence type="ECO:0000256" key="3">
    <source>
        <dbReference type="ARBA" id="ARBA00023163"/>
    </source>
</evidence>
<dbReference type="InterPro" id="IPR000679">
    <property type="entry name" value="Znf_GATA"/>
</dbReference>
<proteinExistence type="predicted"/>
<dbReference type="SMART" id="SM00401">
    <property type="entry name" value="ZnF_GATA"/>
    <property type="match status" value="1"/>
</dbReference>
<keyword evidence="6" id="KW-1185">Reference proteome</keyword>
<reference evidence="5 6" key="1">
    <citation type="submission" date="2021-09" db="EMBL/GenBank/DDBJ databases">
        <title>Genomic insights and catalytic innovation underlie evolution of tropane alkaloids biosynthesis.</title>
        <authorList>
            <person name="Wang Y.-J."/>
            <person name="Tian T."/>
            <person name="Huang J.-P."/>
            <person name="Huang S.-X."/>
        </authorList>
    </citation>
    <scope>NUCLEOTIDE SEQUENCE [LARGE SCALE GENOMIC DNA]</scope>
    <source>
        <strain evidence="5">KIB-2018</strain>
        <tissue evidence="5">Leaf</tissue>
    </source>
</reference>
<comment type="caution">
    <text evidence="5">The sequence shown here is derived from an EMBL/GenBank/DDBJ whole genome shotgun (WGS) entry which is preliminary data.</text>
</comment>
<dbReference type="Proteomes" id="UP001159364">
    <property type="component" value="Linkage Group LG03"/>
</dbReference>
<keyword evidence="3" id="KW-0804">Transcription</keyword>
<dbReference type="GO" id="GO:0006355">
    <property type="term" value="P:regulation of DNA-templated transcription"/>
    <property type="evidence" value="ECO:0007669"/>
    <property type="project" value="InterPro"/>
</dbReference>
<keyword evidence="1" id="KW-0805">Transcription regulation</keyword>
<evidence type="ECO:0000256" key="1">
    <source>
        <dbReference type="ARBA" id="ARBA00023015"/>
    </source>
</evidence>